<dbReference type="GO" id="GO:0022857">
    <property type="term" value="F:transmembrane transporter activity"/>
    <property type="evidence" value="ECO:0007669"/>
    <property type="project" value="InterPro"/>
</dbReference>
<accession>A0A650CRA5</accession>
<feature type="transmembrane region" description="Helical" evidence="5">
    <location>
        <begin position="404"/>
        <end position="430"/>
    </location>
</feature>
<feature type="transmembrane region" description="Helical" evidence="5">
    <location>
        <begin position="135"/>
        <end position="159"/>
    </location>
</feature>
<name>A0A650CRA5_9CREN</name>
<comment type="subcellular location">
    <subcellularLocation>
        <location evidence="1">Membrane</location>
        <topology evidence="1">Multi-pass membrane protein</topology>
    </subcellularLocation>
</comment>
<dbReference type="GO" id="GO:0005886">
    <property type="term" value="C:plasma membrane"/>
    <property type="evidence" value="ECO:0007669"/>
    <property type="project" value="TreeGrafter"/>
</dbReference>
<proteinExistence type="predicted"/>
<evidence type="ECO:0000313" key="8">
    <source>
        <dbReference type="Proteomes" id="UP000423396"/>
    </source>
</evidence>
<dbReference type="InterPro" id="IPR011701">
    <property type="entry name" value="MFS"/>
</dbReference>
<evidence type="ECO:0000259" key="6">
    <source>
        <dbReference type="PROSITE" id="PS50850"/>
    </source>
</evidence>
<keyword evidence="4 5" id="KW-0472">Membrane</keyword>
<dbReference type="GeneID" id="42799424"/>
<dbReference type="CDD" id="cd17504">
    <property type="entry name" value="MFS_MMR_MDR_like"/>
    <property type="match status" value="1"/>
</dbReference>
<dbReference type="InterPro" id="IPR036259">
    <property type="entry name" value="MFS_trans_sf"/>
</dbReference>
<dbReference type="AlphaFoldDB" id="A0A650CRA5"/>
<feature type="transmembrane region" description="Helical" evidence="5">
    <location>
        <begin position="165"/>
        <end position="184"/>
    </location>
</feature>
<evidence type="ECO:0000256" key="3">
    <source>
        <dbReference type="ARBA" id="ARBA00022989"/>
    </source>
</evidence>
<protein>
    <submittedName>
        <fullName evidence="7">MFS transporter</fullName>
    </submittedName>
</protein>
<dbReference type="PANTHER" id="PTHR23501:SF192">
    <property type="entry name" value="TRANSPORTER"/>
    <property type="match status" value="1"/>
</dbReference>
<keyword evidence="8" id="KW-1185">Reference proteome</keyword>
<feature type="transmembrane region" description="Helical" evidence="5">
    <location>
        <begin position="334"/>
        <end position="354"/>
    </location>
</feature>
<feature type="transmembrane region" description="Helical" evidence="5">
    <location>
        <begin position="12"/>
        <end position="34"/>
    </location>
</feature>
<evidence type="ECO:0000256" key="4">
    <source>
        <dbReference type="ARBA" id="ARBA00023136"/>
    </source>
</evidence>
<feature type="domain" description="Major facilitator superfamily (MFS) profile" evidence="6">
    <location>
        <begin position="12"/>
        <end position="474"/>
    </location>
</feature>
<evidence type="ECO:0000256" key="5">
    <source>
        <dbReference type="SAM" id="Phobius"/>
    </source>
</evidence>
<dbReference type="SUPFAM" id="SSF103473">
    <property type="entry name" value="MFS general substrate transporter"/>
    <property type="match status" value="2"/>
</dbReference>
<feature type="transmembrane region" description="Helical" evidence="5">
    <location>
        <begin position="301"/>
        <end position="322"/>
    </location>
</feature>
<feature type="transmembrane region" description="Helical" evidence="5">
    <location>
        <begin position="103"/>
        <end position="123"/>
    </location>
</feature>
<dbReference type="Gene3D" id="1.20.1250.20">
    <property type="entry name" value="MFS general substrate transporter like domains"/>
    <property type="match status" value="2"/>
</dbReference>
<dbReference type="Proteomes" id="UP000423396">
    <property type="component" value="Chromosome"/>
</dbReference>
<sequence>MSTYDLKYAYRALVILAPLAVAVMYTEGMLIPALPSIASEFGVSSATVSWVLSIYLLTGTVMNPIAGKLGDIFGKKRILEIVIWIYALGVTLTGFSPNFTALLIFRAIQGLGLAMFPLAFSLIREEFPPNLVPRAQGLVSAMFGVGSAIALPLGGYIAQNFGWQYTYHTVIPVVITLALLIHFFIRESKVRLETKIDYLGVILLGSALGTLIFGLTEGPTYGWASLETIGSIITSLLLFVVFFYEEKISSSPLMPLSLMNRRNVLVANIAAIVAGFALFMAYQTLTYLLEEPKPVGFDLDILSTGLWLVPLALIQMVGSVAGGRFISKKGPRPILIFGSFLLIPSYLILSLIVGKGGLGTIILFASISNLAAALLNVSLINILVFSVERQYMGIATSLNTVFRLLGGTLGPAVAGAIMGTFETSIVYPVVINGQISYIPVMIPSDFSFSLNYLIAMGIAIVMSALSLASRNIQLGQRVAKEVIKE</sequence>
<dbReference type="OrthoDB" id="117970at2157"/>
<feature type="transmembrane region" description="Helical" evidence="5">
    <location>
        <begin position="265"/>
        <end position="289"/>
    </location>
</feature>
<dbReference type="Pfam" id="PF07690">
    <property type="entry name" value="MFS_1"/>
    <property type="match status" value="1"/>
</dbReference>
<feature type="transmembrane region" description="Helical" evidence="5">
    <location>
        <begin position="46"/>
        <end position="66"/>
    </location>
</feature>
<evidence type="ECO:0000313" key="7">
    <source>
        <dbReference type="EMBL" id="QGR20303.1"/>
    </source>
</evidence>
<feature type="transmembrane region" description="Helical" evidence="5">
    <location>
        <begin position="360"/>
        <end position="384"/>
    </location>
</feature>
<dbReference type="PROSITE" id="PS50850">
    <property type="entry name" value="MFS"/>
    <property type="match status" value="1"/>
</dbReference>
<feature type="transmembrane region" description="Helical" evidence="5">
    <location>
        <begin position="221"/>
        <end position="244"/>
    </location>
</feature>
<reference evidence="7 8" key="1">
    <citation type="submission" date="2019-10" db="EMBL/GenBank/DDBJ databases">
        <title>Genome Sequences from Six Type Strain Members of the Archaeal Family Sulfolobaceae: Acidianus ambivalens, Acidianus infernus, Metallosphaera prunae, Stygiolobus azoricus, Sulfolobus metallicus, and Sulfurisphaera ohwakuensis.</title>
        <authorList>
            <person name="Counts J.A."/>
            <person name="Kelly R.M."/>
        </authorList>
    </citation>
    <scope>NUCLEOTIDE SEQUENCE [LARGE SCALE GENOMIC DNA]</scope>
    <source>
        <strain evidence="7 8">FC6</strain>
    </source>
</reference>
<evidence type="ECO:0000256" key="2">
    <source>
        <dbReference type="ARBA" id="ARBA00022692"/>
    </source>
</evidence>
<feature type="transmembrane region" description="Helical" evidence="5">
    <location>
        <begin position="196"/>
        <end position="215"/>
    </location>
</feature>
<organism evidence="7 8">
    <name type="scientific">Stygiolobus azoricus</name>
    <dbReference type="NCBI Taxonomy" id="41675"/>
    <lineage>
        <taxon>Archaea</taxon>
        <taxon>Thermoproteota</taxon>
        <taxon>Thermoprotei</taxon>
        <taxon>Sulfolobales</taxon>
        <taxon>Sulfolobaceae</taxon>
        <taxon>Stygiolobus</taxon>
    </lineage>
</organism>
<dbReference type="PANTHER" id="PTHR23501">
    <property type="entry name" value="MAJOR FACILITATOR SUPERFAMILY"/>
    <property type="match status" value="1"/>
</dbReference>
<evidence type="ECO:0000256" key="1">
    <source>
        <dbReference type="ARBA" id="ARBA00004141"/>
    </source>
</evidence>
<feature type="transmembrane region" description="Helical" evidence="5">
    <location>
        <begin position="78"/>
        <end position="97"/>
    </location>
</feature>
<dbReference type="RefSeq" id="WP_156007753.1">
    <property type="nucleotide sequence ID" value="NZ_CP045483.1"/>
</dbReference>
<dbReference type="InterPro" id="IPR020846">
    <property type="entry name" value="MFS_dom"/>
</dbReference>
<dbReference type="KEGG" id="sazo:D1868_10095"/>
<gene>
    <name evidence="7" type="ORF">D1868_10095</name>
</gene>
<keyword evidence="2 5" id="KW-0812">Transmembrane</keyword>
<dbReference type="EMBL" id="CP045483">
    <property type="protein sequence ID" value="QGR20303.1"/>
    <property type="molecule type" value="Genomic_DNA"/>
</dbReference>
<keyword evidence="3 5" id="KW-1133">Transmembrane helix</keyword>
<feature type="transmembrane region" description="Helical" evidence="5">
    <location>
        <begin position="450"/>
        <end position="468"/>
    </location>
</feature>